<accession>A0ABT2GGZ6</accession>
<evidence type="ECO:0000259" key="6">
    <source>
        <dbReference type="Pfam" id="PF01266"/>
    </source>
</evidence>
<comment type="caution">
    <text evidence="7">The sequence shown here is derived from an EMBL/GenBank/DDBJ whole genome shotgun (WGS) entry which is preliminary data.</text>
</comment>
<keyword evidence="4" id="KW-0560">Oxidoreductase</keyword>
<proteinExistence type="predicted"/>
<dbReference type="InterPro" id="IPR045170">
    <property type="entry name" value="MTOX"/>
</dbReference>
<dbReference type="InterPro" id="IPR006076">
    <property type="entry name" value="FAD-dep_OxRdtase"/>
</dbReference>
<dbReference type="Pfam" id="PF01266">
    <property type="entry name" value="DAO"/>
    <property type="match status" value="1"/>
</dbReference>
<evidence type="ECO:0000256" key="2">
    <source>
        <dbReference type="ARBA" id="ARBA00022630"/>
    </source>
</evidence>
<name>A0ABT2GGZ6_9MICO</name>
<sequence>MATFIDTIVVGGGAMGSAAAWQLAGRGTEVSLFERFEPGHTHGASHGRSRNFNLAYADPVHLRMLSDSARLWRELEAETGRTLLTETGVVSHGHHLGFDEMARVLPNFGFEAELVPAAEAASRWPGIRFDQRALVVPQAGRLDADASVAALQQAAAARGAVVTHRARVTRIRVLGDDRAAVEVTPQDAQGEPAGDAELFECRRLVVTLGGWTTRLLGPVLVLPRLTVTREEPAHFRPVDPGAEWPGFNHVPDLGDGRYGYWPAPIYGVQTPGEGIKVGWHGAGAVVDPDAPVARSDPRRFAPLQHYVREWLPGVDPAEFAEISCTYTSTRDSAFVIDRVGPVAVGAGFSGHGFKFVPVVGRMLADLTEGLRAPSVFSLRPARRPGPEPSWRSRPQPARR</sequence>
<evidence type="ECO:0000313" key="8">
    <source>
        <dbReference type="Proteomes" id="UP001165580"/>
    </source>
</evidence>
<gene>
    <name evidence="7" type="ORF">NVV95_13190</name>
</gene>
<evidence type="ECO:0000256" key="4">
    <source>
        <dbReference type="ARBA" id="ARBA00023002"/>
    </source>
</evidence>
<reference evidence="7" key="1">
    <citation type="submission" date="2022-08" db="EMBL/GenBank/DDBJ databases">
        <authorList>
            <person name="Deng Y."/>
            <person name="Han X.-F."/>
            <person name="Zhang Y.-Q."/>
        </authorList>
    </citation>
    <scope>NUCLEOTIDE SEQUENCE</scope>
    <source>
        <strain evidence="7">CPCC 205716</strain>
    </source>
</reference>
<keyword evidence="3" id="KW-0274">FAD</keyword>
<feature type="domain" description="FAD dependent oxidoreductase" evidence="6">
    <location>
        <begin position="6"/>
        <end position="366"/>
    </location>
</feature>
<dbReference type="Proteomes" id="UP001165580">
    <property type="component" value="Unassembled WGS sequence"/>
</dbReference>
<dbReference type="SUPFAM" id="SSF51905">
    <property type="entry name" value="FAD/NAD(P)-binding domain"/>
    <property type="match status" value="1"/>
</dbReference>
<dbReference type="EMBL" id="JANTEZ010000005">
    <property type="protein sequence ID" value="MCS5715499.1"/>
    <property type="molecule type" value="Genomic_DNA"/>
</dbReference>
<comment type="cofactor">
    <cofactor evidence="1">
        <name>FAD</name>
        <dbReference type="ChEBI" id="CHEBI:57692"/>
    </cofactor>
</comment>
<dbReference type="SUPFAM" id="SSF54373">
    <property type="entry name" value="FAD-linked reductases, C-terminal domain"/>
    <property type="match status" value="1"/>
</dbReference>
<keyword evidence="2" id="KW-0285">Flavoprotein</keyword>
<organism evidence="7 8">
    <name type="scientific">Herbiconiux gentiana</name>
    <dbReference type="NCBI Taxonomy" id="2970912"/>
    <lineage>
        <taxon>Bacteria</taxon>
        <taxon>Bacillati</taxon>
        <taxon>Actinomycetota</taxon>
        <taxon>Actinomycetes</taxon>
        <taxon>Micrococcales</taxon>
        <taxon>Microbacteriaceae</taxon>
        <taxon>Herbiconiux</taxon>
    </lineage>
</organism>
<protein>
    <submittedName>
        <fullName evidence="7">FAD-dependent oxidoreductase</fullName>
    </submittedName>
</protein>
<evidence type="ECO:0000256" key="3">
    <source>
        <dbReference type="ARBA" id="ARBA00022827"/>
    </source>
</evidence>
<dbReference type="Gene3D" id="3.30.9.10">
    <property type="entry name" value="D-Amino Acid Oxidase, subunit A, domain 2"/>
    <property type="match status" value="1"/>
</dbReference>
<keyword evidence="8" id="KW-1185">Reference proteome</keyword>
<dbReference type="InterPro" id="IPR036188">
    <property type="entry name" value="FAD/NAD-bd_sf"/>
</dbReference>
<evidence type="ECO:0000256" key="1">
    <source>
        <dbReference type="ARBA" id="ARBA00001974"/>
    </source>
</evidence>
<dbReference type="RefSeq" id="WP_259487014.1">
    <property type="nucleotide sequence ID" value="NZ_JANTEZ010000005.1"/>
</dbReference>
<dbReference type="PANTHER" id="PTHR10961">
    <property type="entry name" value="PEROXISOMAL SARCOSINE OXIDASE"/>
    <property type="match status" value="1"/>
</dbReference>
<dbReference type="Gene3D" id="3.50.50.60">
    <property type="entry name" value="FAD/NAD(P)-binding domain"/>
    <property type="match status" value="1"/>
</dbReference>
<feature type="region of interest" description="Disordered" evidence="5">
    <location>
        <begin position="377"/>
        <end position="399"/>
    </location>
</feature>
<dbReference type="PANTHER" id="PTHR10961:SF7">
    <property type="entry name" value="FAD DEPENDENT OXIDOREDUCTASE DOMAIN-CONTAINING PROTEIN"/>
    <property type="match status" value="1"/>
</dbReference>
<evidence type="ECO:0000256" key="5">
    <source>
        <dbReference type="SAM" id="MobiDB-lite"/>
    </source>
</evidence>
<evidence type="ECO:0000313" key="7">
    <source>
        <dbReference type="EMBL" id="MCS5715499.1"/>
    </source>
</evidence>